<feature type="non-terminal residue" evidence="1">
    <location>
        <position position="1"/>
    </location>
</feature>
<evidence type="ECO:0000313" key="1">
    <source>
        <dbReference type="EMBL" id="BAS21186.1"/>
    </source>
</evidence>
<dbReference type="AlphaFoldDB" id="A0A0K2S272"/>
<keyword evidence="1" id="KW-0496">Mitochondrion</keyword>
<sequence length="118" mass="13458">MPPLVLFLKIFSKMWGGFSSKPNSNSFFHSSLYHSLFSAGNSITSSSISSRNWQEKPISYLNISSLFFFSPVWVFFSCFFIEYDLSSSPLSYGGSEFYSCQPPCYTTTYPARMMLPIK</sequence>
<dbReference type="EMBL" id="LC027629">
    <property type="protein sequence ID" value="BAS21186.1"/>
    <property type="molecule type" value="Genomic_DNA"/>
</dbReference>
<proteinExistence type="predicted"/>
<name>A0A0K2S272_ACAPC</name>
<protein>
    <submittedName>
        <fullName evidence="1">Cytochrome B</fullName>
    </submittedName>
</protein>
<organism evidence="1">
    <name type="scientific">Acartia pacifica</name>
    <name type="common">Copepod</name>
    <dbReference type="NCBI Taxonomy" id="335913"/>
    <lineage>
        <taxon>Eukaryota</taxon>
        <taxon>Metazoa</taxon>
        <taxon>Ecdysozoa</taxon>
        <taxon>Arthropoda</taxon>
        <taxon>Crustacea</taxon>
        <taxon>Multicrustacea</taxon>
        <taxon>Hexanauplia</taxon>
        <taxon>Copepoda</taxon>
        <taxon>Calanoida</taxon>
        <taxon>Acartiidae</taxon>
        <taxon>Acartia</taxon>
    </lineage>
</organism>
<geneLocation type="mitochondrion" evidence="1"/>
<accession>A0A0K2S272</accession>
<reference evidence="1" key="1">
    <citation type="submission" date="2015-02" db="EMBL/GenBank/DDBJ databases">
        <authorList>
            <person name="Chooi Y.-H."/>
        </authorList>
    </citation>
    <scope>NUCLEOTIDE SEQUENCE</scope>
</reference>
<gene>
    <name evidence="1" type="primary">CytB</name>
</gene>